<name>A0ABT7DP35_9ACTN</name>
<dbReference type="Gene3D" id="3.20.100.30">
    <property type="entry name" value="VTC, catalytic tunnel domain"/>
    <property type="match status" value="1"/>
</dbReference>
<keyword evidence="3" id="KW-1185">Reference proteome</keyword>
<dbReference type="CDD" id="cd07750">
    <property type="entry name" value="PolyPPase_VTC_like"/>
    <property type="match status" value="1"/>
</dbReference>
<organism evidence="2 3">
    <name type="scientific">Gordonibacter faecis</name>
    <dbReference type="NCBI Taxonomy" id="3047475"/>
    <lineage>
        <taxon>Bacteria</taxon>
        <taxon>Bacillati</taxon>
        <taxon>Actinomycetota</taxon>
        <taxon>Coriobacteriia</taxon>
        <taxon>Eggerthellales</taxon>
        <taxon>Eggerthellaceae</taxon>
        <taxon>Gordonibacter</taxon>
    </lineage>
</organism>
<dbReference type="EMBL" id="JASJEU010000022">
    <property type="protein sequence ID" value="MDJ1651309.1"/>
    <property type="molecule type" value="Genomic_DNA"/>
</dbReference>
<protein>
    <submittedName>
        <fullName evidence="2">Polyphosphate polymerase domain-containing protein</fullName>
    </submittedName>
</protein>
<evidence type="ECO:0000313" key="3">
    <source>
        <dbReference type="Proteomes" id="UP001232750"/>
    </source>
</evidence>
<evidence type="ECO:0000313" key="2">
    <source>
        <dbReference type="EMBL" id="MDJ1651309.1"/>
    </source>
</evidence>
<reference evidence="2 3" key="1">
    <citation type="submission" date="2023-05" db="EMBL/GenBank/DDBJ databases">
        <title>Gordonibacter KGMB12511T sp. nov., isolated from faeces of healthy Korean.</title>
        <authorList>
            <person name="Kim H.S."/>
            <person name="Kim J.-S."/>
            <person name="Suh M.K."/>
            <person name="Eom M.K."/>
            <person name="Do H.E."/>
            <person name="Lee J.-S."/>
        </authorList>
    </citation>
    <scope>NUCLEOTIDE SEQUENCE [LARGE SCALE GENOMIC DNA]</scope>
    <source>
        <strain evidence="2 3">KGMB12511</strain>
    </source>
</reference>
<dbReference type="RefSeq" id="WP_283832656.1">
    <property type="nucleotide sequence ID" value="NZ_JASJEU010000022.1"/>
</dbReference>
<feature type="domain" description="VTC" evidence="1">
    <location>
        <begin position="6"/>
        <end position="222"/>
    </location>
</feature>
<sequence>MRSVSRKEKKFLVDLAGAKKLEGAFIGLLAADPHNGLGGYPIRSLYFDTLHDRDYAEKLFGVDPRRKVRLRIYDPTADFALLELKQKQGENQQKRSLPLTRVEAERLIAGDMDVLLTRDEPFAAEMHALMSINGYAPKAIVEYDRAAFVAKENKIRVTFDRNVRATELNLNLFDPRLPLYPVFDPFNVILEVKYNGFLLSYIRSVLNMADKSELSVSKYCLARTVRMGYQF</sequence>
<comment type="caution">
    <text evidence="2">The sequence shown here is derived from an EMBL/GenBank/DDBJ whole genome shotgun (WGS) entry which is preliminary data.</text>
</comment>
<dbReference type="Proteomes" id="UP001232750">
    <property type="component" value="Unassembled WGS sequence"/>
</dbReference>
<evidence type="ECO:0000259" key="1">
    <source>
        <dbReference type="Pfam" id="PF09359"/>
    </source>
</evidence>
<gene>
    <name evidence="2" type="ORF">QNJ86_10895</name>
</gene>
<dbReference type="InterPro" id="IPR018966">
    <property type="entry name" value="VTC_domain"/>
</dbReference>
<dbReference type="InterPro" id="IPR042267">
    <property type="entry name" value="VTC_sf"/>
</dbReference>
<dbReference type="Pfam" id="PF09359">
    <property type="entry name" value="VTC"/>
    <property type="match status" value="1"/>
</dbReference>
<accession>A0ABT7DP35</accession>
<proteinExistence type="predicted"/>